<dbReference type="InterPro" id="IPR013783">
    <property type="entry name" value="Ig-like_fold"/>
</dbReference>
<dbReference type="OrthoDB" id="10010359at2759"/>
<keyword evidence="5" id="KW-1185">Reference proteome</keyword>
<dbReference type="SUPFAM" id="SSF48726">
    <property type="entry name" value="Immunoglobulin"/>
    <property type="match status" value="2"/>
</dbReference>
<dbReference type="InterPro" id="IPR003598">
    <property type="entry name" value="Ig_sub2"/>
</dbReference>
<evidence type="ECO:0000313" key="5">
    <source>
        <dbReference type="Proteomes" id="UP000507470"/>
    </source>
</evidence>
<protein>
    <submittedName>
        <fullName evidence="4">BOC</fullName>
    </submittedName>
</protein>
<feature type="domain" description="Ig-like" evidence="3">
    <location>
        <begin position="10"/>
        <end position="110"/>
    </location>
</feature>
<dbReference type="PANTHER" id="PTHR45080">
    <property type="entry name" value="CONTACTIN 5"/>
    <property type="match status" value="1"/>
</dbReference>
<evidence type="ECO:0000256" key="2">
    <source>
        <dbReference type="ARBA" id="ARBA00023157"/>
    </source>
</evidence>
<evidence type="ECO:0000259" key="3">
    <source>
        <dbReference type="PROSITE" id="PS50835"/>
    </source>
</evidence>
<dbReference type="InterPro" id="IPR050958">
    <property type="entry name" value="Cell_Adh-Cytoskel_Orgn"/>
</dbReference>
<dbReference type="AlphaFoldDB" id="A0A6J8EA58"/>
<dbReference type="GO" id="GO:0007156">
    <property type="term" value="P:homophilic cell adhesion via plasma membrane adhesion molecules"/>
    <property type="evidence" value="ECO:0007669"/>
    <property type="project" value="TreeGrafter"/>
</dbReference>
<gene>
    <name evidence="4" type="ORF">MCOR_49456</name>
</gene>
<dbReference type="SMART" id="SM00408">
    <property type="entry name" value="IGc2"/>
    <property type="match status" value="1"/>
</dbReference>
<accession>A0A6J8EA58</accession>
<dbReference type="Gene3D" id="2.60.40.10">
    <property type="entry name" value="Immunoglobulins"/>
    <property type="match status" value="2"/>
</dbReference>
<dbReference type="SMART" id="SM00409">
    <property type="entry name" value="IG"/>
    <property type="match status" value="1"/>
</dbReference>
<dbReference type="InterPro" id="IPR036179">
    <property type="entry name" value="Ig-like_dom_sf"/>
</dbReference>
<evidence type="ECO:0000256" key="1">
    <source>
        <dbReference type="ARBA" id="ARBA00022729"/>
    </source>
</evidence>
<dbReference type="PANTHER" id="PTHR45080:SF8">
    <property type="entry name" value="IG-LIKE DOMAIN-CONTAINING PROTEIN"/>
    <property type="match status" value="1"/>
</dbReference>
<organism evidence="4 5">
    <name type="scientific">Mytilus coruscus</name>
    <name type="common">Sea mussel</name>
    <dbReference type="NCBI Taxonomy" id="42192"/>
    <lineage>
        <taxon>Eukaryota</taxon>
        <taxon>Metazoa</taxon>
        <taxon>Spiralia</taxon>
        <taxon>Lophotrochozoa</taxon>
        <taxon>Mollusca</taxon>
        <taxon>Bivalvia</taxon>
        <taxon>Autobranchia</taxon>
        <taxon>Pteriomorphia</taxon>
        <taxon>Mytilida</taxon>
        <taxon>Mytiloidea</taxon>
        <taxon>Mytilidae</taxon>
        <taxon>Mytilinae</taxon>
        <taxon>Mytilus</taxon>
    </lineage>
</organism>
<name>A0A6J8EA58_MYTCO</name>
<keyword evidence="2" id="KW-1015">Disulfide bond</keyword>
<dbReference type="Proteomes" id="UP000507470">
    <property type="component" value="Unassembled WGS sequence"/>
</dbReference>
<dbReference type="EMBL" id="CACVKT020008721">
    <property type="protein sequence ID" value="CAC5416883.1"/>
    <property type="molecule type" value="Genomic_DNA"/>
</dbReference>
<keyword evidence="1" id="KW-0732">Signal</keyword>
<dbReference type="GO" id="GO:0005886">
    <property type="term" value="C:plasma membrane"/>
    <property type="evidence" value="ECO:0007669"/>
    <property type="project" value="TreeGrafter"/>
</dbReference>
<evidence type="ECO:0000313" key="4">
    <source>
        <dbReference type="EMBL" id="CAC5416883.1"/>
    </source>
</evidence>
<sequence length="258" mass="29321">MTAQKSGTQPGTIQTAVFACYKDLIFDHEYELYDDGRLIFDEGFVLRFECIAFSVPEPKVVWKKKGNDNFISVGPLLDVPSVTKADSGFYNCEADNGIGDPVKSTELEVKVLEFFPPEMKYNSEPVMTITEELNIYGSDVVARMEVLVNGFPPPTVTWWRDIKLVPTATGWKYIKFGRERIMGKSIRHRFHTGKYLMHRVLISEDLAHYPETETKHMLTINLNLFELGTYYAKAENSLGVGELNFTINGKINLNIMGQ</sequence>
<reference evidence="4 5" key="1">
    <citation type="submission" date="2020-06" db="EMBL/GenBank/DDBJ databases">
        <authorList>
            <person name="Li R."/>
            <person name="Bekaert M."/>
        </authorList>
    </citation>
    <scope>NUCLEOTIDE SEQUENCE [LARGE SCALE GENOMIC DNA]</scope>
    <source>
        <strain evidence="5">wild</strain>
    </source>
</reference>
<dbReference type="PROSITE" id="PS50835">
    <property type="entry name" value="IG_LIKE"/>
    <property type="match status" value="1"/>
</dbReference>
<dbReference type="InterPro" id="IPR003599">
    <property type="entry name" value="Ig_sub"/>
</dbReference>
<dbReference type="InterPro" id="IPR007110">
    <property type="entry name" value="Ig-like_dom"/>
</dbReference>
<proteinExistence type="predicted"/>
<dbReference type="PROSITE" id="PS51257">
    <property type="entry name" value="PROKAR_LIPOPROTEIN"/>
    <property type="match status" value="1"/>
</dbReference>
<dbReference type="Pfam" id="PF13927">
    <property type="entry name" value="Ig_3"/>
    <property type="match status" value="1"/>
</dbReference>